<evidence type="ECO:0000259" key="10">
    <source>
        <dbReference type="Pfam" id="PF02366"/>
    </source>
</evidence>
<keyword evidence="2" id="KW-1003">Cell membrane</keyword>
<dbReference type="EMBL" id="RFFG01000240">
    <property type="protein sequence ID" value="RMI29998.1"/>
    <property type="molecule type" value="Genomic_DNA"/>
</dbReference>
<feature type="transmembrane region" description="Helical" evidence="9">
    <location>
        <begin position="65"/>
        <end position="83"/>
    </location>
</feature>
<feature type="transmembrane region" description="Helical" evidence="9">
    <location>
        <begin position="474"/>
        <end position="492"/>
    </location>
</feature>
<evidence type="ECO:0000256" key="9">
    <source>
        <dbReference type="SAM" id="Phobius"/>
    </source>
</evidence>
<gene>
    <name evidence="11" type="ORF">EBO15_43155</name>
</gene>
<feature type="transmembrane region" description="Helical" evidence="9">
    <location>
        <begin position="122"/>
        <end position="147"/>
    </location>
</feature>
<evidence type="ECO:0000256" key="6">
    <source>
        <dbReference type="ARBA" id="ARBA00022989"/>
    </source>
</evidence>
<dbReference type="GO" id="GO:0006493">
    <property type="term" value="P:protein O-linked glycosylation"/>
    <property type="evidence" value="ECO:0007669"/>
    <property type="project" value="InterPro"/>
</dbReference>
<dbReference type="GO" id="GO:0016763">
    <property type="term" value="F:pentosyltransferase activity"/>
    <property type="evidence" value="ECO:0007669"/>
    <property type="project" value="TreeGrafter"/>
</dbReference>
<keyword evidence="7 9" id="KW-0472">Membrane</keyword>
<dbReference type="InterPro" id="IPR050297">
    <property type="entry name" value="LipidA_mod_glycosyltrf_83"/>
</dbReference>
<dbReference type="PANTHER" id="PTHR33908">
    <property type="entry name" value="MANNOSYLTRANSFERASE YKCB-RELATED"/>
    <property type="match status" value="1"/>
</dbReference>
<feature type="compositionally biased region" description="Gly residues" evidence="8">
    <location>
        <begin position="542"/>
        <end position="556"/>
    </location>
</feature>
<name>A0A3M2L606_9ACTN</name>
<organism evidence="11 12">
    <name type="scientific">Actinomadura harenae</name>
    <dbReference type="NCBI Taxonomy" id="2483351"/>
    <lineage>
        <taxon>Bacteria</taxon>
        <taxon>Bacillati</taxon>
        <taxon>Actinomycetota</taxon>
        <taxon>Actinomycetes</taxon>
        <taxon>Streptosporangiales</taxon>
        <taxon>Thermomonosporaceae</taxon>
        <taxon>Actinomadura</taxon>
    </lineage>
</organism>
<feature type="transmembrane region" description="Helical" evidence="9">
    <location>
        <begin position="176"/>
        <end position="196"/>
    </location>
</feature>
<feature type="transmembrane region" description="Helical" evidence="9">
    <location>
        <begin position="447"/>
        <end position="467"/>
    </location>
</feature>
<evidence type="ECO:0000313" key="11">
    <source>
        <dbReference type="EMBL" id="RMI29998.1"/>
    </source>
</evidence>
<reference evidence="11 12" key="1">
    <citation type="submission" date="2018-10" db="EMBL/GenBank/DDBJ databases">
        <title>Isolation from soil.</title>
        <authorList>
            <person name="Hu J."/>
        </authorList>
    </citation>
    <scope>NUCLEOTIDE SEQUENCE [LARGE SCALE GENOMIC DNA]</scope>
    <source>
        <strain evidence="11 12">NEAU-Ht49</strain>
    </source>
</reference>
<dbReference type="Pfam" id="PF02366">
    <property type="entry name" value="PMT"/>
    <property type="match status" value="1"/>
</dbReference>
<evidence type="ECO:0000256" key="8">
    <source>
        <dbReference type="SAM" id="MobiDB-lite"/>
    </source>
</evidence>
<keyword evidence="6 9" id="KW-1133">Transmembrane helix</keyword>
<protein>
    <submittedName>
        <fullName evidence="11">Phospholipid carrier-dependent glycosyltransferase</fullName>
    </submittedName>
</protein>
<evidence type="ECO:0000256" key="2">
    <source>
        <dbReference type="ARBA" id="ARBA00022475"/>
    </source>
</evidence>
<evidence type="ECO:0000256" key="1">
    <source>
        <dbReference type="ARBA" id="ARBA00004651"/>
    </source>
</evidence>
<evidence type="ECO:0000313" key="12">
    <source>
        <dbReference type="Proteomes" id="UP000282674"/>
    </source>
</evidence>
<feature type="domain" description="ArnT-like N-terminal" evidence="10">
    <location>
        <begin position="133"/>
        <end position="256"/>
    </location>
</feature>
<dbReference type="GO" id="GO:0009103">
    <property type="term" value="P:lipopolysaccharide biosynthetic process"/>
    <property type="evidence" value="ECO:0007669"/>
    <property type="project" value="UniProtKB-ARBA"/>
</dbReference>
<feature type="compositionally biased region" description="Polar residues" evidence="8">
    <location>
        <begin position="522"/>
        <end position="532"/>
    </location>
</feature>
<dbReference type="GO" id="GO:0000030">
    <property type="term" value="F:mannosyltransferase activity"/>
    <property type="evidence" value="ECO:0007669"/>
    <property type="project" value="InterPro"/>
</dbReference>
<keyword evidence="4 11" id="KW-0808">Transferase</keyword>
<evidence type="ECO:0000256" key="5">
    <source>
        <dbReference type="ARBA" id="ARBA00022692"/>
    </source>
</evidence>
<feature type="transmembrane region" description="Helical" evidence="9">
    <location>
        <begin position="255"/>
        <end position="274"/>
    </location>
</feature>
<dbReference type="InterPro" id="IPR003342">
    <property type="entry name" value="ArnT-like_N"/>
</dbReference>
<dbReference type="PANTHER" id="PTHR33908:SF11">
    <property type="entry name" value="MEMBRANE PROTEIN"/>
    <property type="match status" value="1"/>
</dbReference>
<evidence type="ECO:0000256" key="7">
    <source>
        <dbReference type="ARBA" id="ARBA00023136"/>
    </source>
</evidence>
<accession>A0A3M2L606</accession>
<dbReference type="AlphaFoldDB" id="A0A3M2L606"/>
<comment type="caution">
    <text evidence="11">The sequence shown here is derived from an EMBL/GenBank/DDBJ whole genome shotgun (WGS) entry which is preliminary data.</text>
</comment>
<evidence type="ECO:0000256" key="3">
    <source>
        <dbReference type="ARBA" id="ARBA00022676"/>
    </source>
</evidence>
<sequence>MVWARLRRLRPFAADGEPRLRPLQGRSRTGLRGHRGAVAVPGSTLDRPGIPLTPSRGRLGGHAPFLLVLLVAALFRVVAALGYRPAIWFTDSITYLDEAVTGTPGLPRPSGYSLYLWLLKPFHSLTLVMATQHVMGLLVAVLVYAVACRCGVPRWGATLAAAPVLFDAYEIELERLVLSDTLFLLFGMAALALVLWRSPPPLWAVVAGGLCAGLSVVTRPTGIAIAVGVVLAVLLRVPLLKSLMGPLAWWKRAGATGLALAACATPVFAYGLWFSSVYGEFGLSRSTGVFLYGRVMAFAECPKMRPPPELRRLCTKIPPERRMISQNYIWRGSSPLNRIHGARYSVRKNRLAQRFALRAISAQPLDYLRAVGHDTLRAFAWDRTVFPDRLTYDRYLFGTRPAELAANPNSKYVRNLYRRAARYELGPVRTRVYQPWAGLAHAYQGVVFLRGTMVGAVLLAGLVVALVRRGPPGRLAAGPWVAAAGLIVLPAATAEFDYRYVLTAVPFGCLALALSCASRNNPGQISSPSVASGTVRGEAEGGRGGTVAGRGVRGGP</sequence>
<keyword evidence="5 9" id="KW-0812">Transmembrane</keyword>
<comment type="subcellular location">
    <subcellularLocation>
        <location evidence="1">Cell membrane</location>
        <topology evidence="1">Multi-pass membrane protein</topology>
    </subcellularLocation>
</comment>
<dbReference type="Proteomes" id="UP000282674">
    <property type="component" value="Unassembled WGS sequence"/>
</dbReference>
<feature type="region of interest" description="Disordered" evidence="8">
    <location>
        <begin position="522"/>
        <end position="556"/>
    </location>
</feature>
<dbReference type="GO" id="GO:0005886">
    <property type="term" value="C:plasma membrane"/>
    <property type="evidence" value="ECO:0007669"/>
    <property type="project" value="UniProtKB-SubCell"/>
</dbReference>
<proteinExistence type="predicted"/>
<evidence type="ECO:0000256" key="4">
    <source>
        <dbReference type="ARBA" id="ARBA00022679"/>
    </source>
</evidence>
<feature type="transmembrane region" description="Helical" evidence="9">
    <location>
        <begin position="202"/>
        <end position="235"/>
    </location>
</feature>
<keyword evidence="3" id="KW-0328">Glycosyltransferase</keyword>
<keyword evidence="12" id="KW-1185">Reference proteome</keyword>
<feature type="transmembrane region" description="Helical" evidence="9">
    <location>
        <begin position="498"/>
        <end position="517"/>
    </location>
</feature>